<evidence type="ECO:0000259" key="2">
    <source>
        <dbReference type="Pfam" id="PF13004"/>
    </source>
</evidence>
<feature type="domain" description="Fibrobacter succinogenes major paralogous" evidence="1">
    <location>
        <begin position="377"/>
        <end position="708"/>
    </location>
</feature>
<name>A0A4Y1WVW4_9BACT</name>
<reference evidence="4" key="1">
    <citation type="submission" date="2019-06" db="EMBL/GenBank/DDBJ databases">
        <title>Alistipes onderdonkii subsp. vulgaris subsp. nov., Alistipes dispar sp. nov. and Alistipes communis sp. nov., isolated from human faeces, and creation of Alistipes onderdonkii subsp. onderdonkii subsp. nov.</title>
        <authorList>
            <person name="Sakamoto M."/>
            <person name="Ikeyama N."/>
            <person name="Ogata Y."/>
            <person name="Suda W."/>
            <person name="Iino T."/>
            <person name="Hattori M."/>
            <person name="Ohkuma M."/>
        </authorList>
    </citation>
    <scope>NUCLEOTIDE SEQUENCE [LARGE SCALE GENOMIC DNA]</scope>
    <source>
        <strain evidence="4">5CBH24</strain>
    </source>
</reference>
<keyword evidence="4" id="KW-1185">Reference proteome</keyword>
<organism evidence="3 4">
    <name type="scientific">Alistipes communis</name>
    <dbReference type="NCBI Taxonomy" id="2585118"/>
    <lineage>
        <taxon>Bacteria</taxon>
        <taxon>Pseudomonadati</taxon>
        <taxon>Bacteroidota</taxon>
        <taxon>Bacteroidia</taxon>
        <taxon>Bacteroidales</taxon>
        <taxon>Rikenellaceae</taxon>
        <taxon>Alistipes</taxon>
    </lineage>
</organism>
<sequence length="713" mass="78174">MKTRIISFLSAAALLAGCYEDAGELGVDTATRIALSPAEIGFTADGTTVDGKVAYVGVVQVMPFEKGRYTWRAEGDVAWATVGETVVDESFADTWTGAVTTTRMRAVEIMATPNTEYRRSGVLTVTAEDGTVETFPITQAGLKADAEIVCELAETGIEYASAGGETTIDYTTNMGDVYDYSVTYGEPDAGEWLTWSDEGAGRVVLRAAEWTSKSDNRTAVFTIHVGTADTSEASAEIAVVQLRVDDYYYLYGASVPRYEAIDAALQMTKQEEGVYTAETYFAADGTNPVRINKDSRTASYPCYVLAAGGTVAEIASAEAPLPAGPEIDADGLRTLTVDFNRMTWQWERITTPNCLPDDRVADYPTKAYVTPRGTYKTWMTRNLDWDGGDGIGVYKLGCPLVFSATNKDTGGYNSKTDPTYSYRNTAVRNPAWDDTGNGGELEPDAAITALGGRHYTFYEYLTGAPRGGLMEEYYSEWPAPYTVGREVRDAADYTILFEGLTSAKLQEYAGREEEFFEEHPVSRIQIQGICPYGWHVANFQDWYDILYAAYDFGSKNNGGYVPKEPSFANTVYGSSSAAYKINVVPYLRISRALWTVGGKCLWDEAGSLYPVNEGSTTKSPAQADIADNSEEFGFNLAPTGWRAMSVGWQDLGLKTHVWIPMPTTATYTGNGHTCYMGWRLVAMTNNGNWIFRDNYQNGNVAHGVRCVKNYDAE</sequence>
<dbReference type="KEGG" id="acou:A5CBH24_16890"/>
<dbReference type="GeneID" id="78342405"/>
<dbReference type="OrthoDB" id="9805760at2"/>
<dbReference type="EMBL" id="AP019735">
    <property type="protein sequence ID" value="BBL04376.1"/>
    <property type="molecule type" value="Genomic_DNA"/>
</dbReference>
<evidence type="ECO:0000313" key="3">
    <source>
        <dbReference type="EMBL" id="BBL04376.1"/>
    </source>
</evidence>
<accession>A0A4Y1WVW4</accession>
<feature type="domain" description="BACON" evidence="2">
    <location>
        <begin position="70"/>
        <end position="140"/>
    </location>
</feature>
<evidence type="ECO:0000313" key="4">
    <source>
        <dbReference type="Proteomes" id="UP000318946"/>
    </source>
</evidence>
<proteinExistence type="predicted"/>
<dbReference type="AlphaFoldDB" id="A0A4Y1WVW4"/>
<dbReference type="Pfam" id="PF13004">
    <property type="entry name" value="BACON"/>
    <property type="match status" value="1"/>
</dbReference>
<evidence type="ECO:0008006" key="5">
    <source>
        <dbReference type="Google" id="ProtNLM"/>
    </source>
</evidence>
<protein>
    <recommendedName>
        <fullName evidence="5">Fibrobacter succinogenes major paralogous domain-containing protein</fullName>
    </recommendedName>
</protein>
<dbReference type="Pfam" id="PF09603">
    <property type="entry name" value="Fib_succ_major"/>
    <property type="match status" value="1"/>
</dbReference>
<dbReference type="PROSITE" id="PS51257">
    <property type="entry name" value="PROKAR_LIPOPROTEIN"/>
    <property type="match status" value="1"/>
</dbReference>
<dbReference type="InterPro" id="IPR024361">
    <property type="entry name" value="BACON"/>
</dbReference>
<gene>
    <name evidence="3" type="ORF">A5CBH24_16890</name>
</gene>
<dbReference type="InterPro" id="IPR011871">
    <property type="entry name" value="Fib_succ_major"/>
</dbReference>
<dbReference type="RefSeq" id="WP_081584244.1">
    <property type="nucleotide sequence ID" value="NZ_AP019735.1"/>
</dbReference>
<dbReference type="Proteomes" id="UP000318946">
    <property type="component" value="Chromosome"/>
</dbReference>
<evidence type="ECO:0000259" key="1">
    <source>
        <dbReference type="Pfam" id="PF09603"/>
    </source>
</evidence>